<name>A0AAD8GZY8_9APIA</name>
<reference evidence="2" key="2">
    <citation type="submission" date="2023-05" db="EMBL/GenBank/DDBJ databases">
        <authorList>
            <person name="Schelkunov M.I."/>
        </authorList>
    </citation>
    <scope>NUCLEOTIDE SEQUENCE</scope>
    <source>
        <strain evidence="2">Hsosn_3</strain>
        <tissue evidence="2">Leaf</tissue>
    </source>
</reference>
<dbReference type="InterPro" id="IPR019324">
    <property type="entry name" value="MPP6"/>
</dbReference>
<dbReference type="Pfam" id="PF10175">
    <property type="entry name" value="MPP6"/>
    <property type="match status" value="1"/>
</dbReference>
<sequence>MAKREMSSTLKNLKFMQRATQREEISKKVEEEVVVVPDGNFPASSIPRKCMVIMEGDPHPGATRGRMSFLSFNPSVDKLNGEAANTQQPEGSSTTSSNQGGGIFNRENGSDRGGSETLKKEGNDSNANEDLKRKYAEVTPEVSNPNKSPQNNQGDQAPTPHGRNFHKQQKRGKLDWNVLRPPKPKNR</sequence>
<evidence type="ECO:0000313" key="2">
    <source>
        <dbReference type="EMBL" id="KAK1357254.1"/>
    </source>
</evidence>
<dbReference type="GO" id="GO:0000460">
    <property type="term" value="P:maturation of 5.8S rRNA"/>
    <property type="evidence" value="ECO:0007669"/>
    <property type="project" value="TreeGrafter"/>
</dbReference>
<feature type="compositionally biased region" description="Basic and acidic residues" evidence="1">
    <location>
        <begin position="108"/>
        <end position="136"/>
    </location>
</feature>
<feature type="compositionally biased region" description="Polar residues" evidence="1">
    <location>
        <begin position="141"/>
        <end position="156"/>
    </location>
</feature>
<dbReference type="PANTHER" id="PTHR13582:SF0">
    <property type="entry name" value="M-PHASE PHOSPHOPROTEIN 6"/>
    <property type="match status" value="1"/>
</dbReference>
<dbReference type="AlphaFoldDB" id="A0AAD8GZY8"/>
<feature type="region of interest" description="Disordered" evidence="1">
    <location>
        <begin position="57"/>
        <end position="187"/>
    </location>
</feature>
<dbReference type="PANTHER" id="PTHR13582">
    <property type="entry name" value="M-PHASE PHOSPHOPROTEIN 6"/>
    <property type="match status" value="1"/>
</dbReference>
<proteinExistence type="predicted"/>
<accession>A0AAD8GZY8</accession>
<reference evidence="2" key="1">
    <citation type="submission" date="2023-02" db="EMBL/GenBank/DDBJ databases">
        <title>Genome of toxic invasive species Heracleum sosnowskyi carries increased number of genes despite the absence of recent whole-genome duplications.</title>
        <authorList>
            <person name="Schelkunov M."/>
            <person name="Shtratnikova V."/>
            <person name="Makarenko M."/>
            <person name="Klepikova A."/>
            <person name="Omelchenko D."/>
            <person name="Novikova G."/>
            <person name="Obukhova E."/>
            <person name="Bogdanov V."/>
            <person name="Penin A."/>
            <person name="Logacheva M."/>
        </authorList>
    </citation>
    <scope>NUCLEOTIDE SEQUENCE</scope>
    <source>
        <strain evidence="2">Hsosn_3</strain>
        <tissue evidence="2">Leaf</tissue>
    </source>
</reference>
<comment type="caution">
    <text evidence="2">The sequence shown here is derived from an EMBL/GenBank/DDBJ whole genome shotgun (WGS) entry which is preliminary data.</text>
</comment>
<gene>
    <name evidence="2" type="ORF">POM88_050510</name>
</gene>
<evidence type="ECO:0000256" key="1">
    <source>
        <dbReference type="SAM" id="MobiDB-lite"/>
    </source>
</evidence>
<organism evidence="2 3">
    <name type="scientific">Heracleum sosnowskyi</name>
    <dbReference type="NCBI Taxonomy" id="360622"/>
    <lineage>
        <taxon>Eukaryota</taxon>
        <taxon>Viridiplantae</taxon>
        <taxon>Streptophyta</taxon>
        <taxon>Embryophyta</taxon>
        <taxon>Tracheophyta</taxon>
        <taxon>Spermatophyta</taxon>
        <taxon>Magnoliopsida</taxon>
        <taxon>eudicotyledons</taxon>
        <taxon>Gunneridae</taxon>
        <taxon>Pentapetalae</taxon>
        <taxon>asterids</taxon>
        <taxon>campanulids</taxon>
        <taxon>Apiales</taxon>
        <taxon>Apiaceae</taxon>
        <taxon>Apioideae</taxon>
        <taxon>apioid superclade</taxon>
        <taxon>Tordylieae</taxon>
        <taxon>Tordyliinae</taxon>
        <taxon>Heracleum</taxon>
    </lineage>
</organism>
<keyword evidence="3" id="KW-1185">Reference proteome</keyword>
<evidence type="ECO:0000313" key="3">
    <source>
        <dbReference type="Proteomes" id="UP001237642"/>
    </source>
</evidence>
<protein>
    <submittedName>
        <fullName evidence="2">Scarecrow transcription factor</fullName>
    </submittedName>
</protein>
<dbReference type="EMBL" id="JAUIZM010000011">
    <property type="protein sequence ID" value="KAK1357254.1"/>
    <property type="molecule type" value="Genomic_DNA"/>
</dbReference>
<dbReference type="Proteomes" id="UP001237642">
    <property type="component" value="Unassembled WGS sequence"/>
</dbReference>